<evidence type="ECO:0000256" key="4">
    <source>
        <dbReference type="ARBA" id="ARBA00022827"/>
    </source>
</evidence>
<evidence type="ECO:0000256" key="2">
    <source>
        <dbReference type="ARBA" id="ARBA00008000"/>
    </source>
</evidence>
<dbReference type="Gene3D" id="3.30.70.2190">
    <property type="match status" value="1"/>
</dbReference>
<dbReference type="SUPFAM" id="SSF56176">
    <property type="entry name" value="FAD-binding/transporter-associated domain-like"/>
    <property type="match status" value="1"/>
</dbReference>
<reference evidence="7" key="1">
    <citation type="submission" date="2018-05" db="EMBL/GenBank/DDBJ databases">
        <authorList>
            <person name="Lanie J.A."/>
            <person name="Ng W.-L."/>
            <person name="Kazmierczak K.M."/>
            <person name="Andrzejewski T.M."/>
            <person name="Davidsen T.M."/>
            <person name="Wayne K.J."/>
            <person name="Tettelin H."/>
            <person name="Glass J.I."/>
            <person name="Rusch D."/>
            <person name="Podicherti R."/>
            <person name="Tsui H.-C.T."/>
            <person name="Winkler M.E."/>
        </authorList>
    </citation>
    <scope>NUCLEOTIDE SEQUENCE</scope>
</reference>
<dbReference type="InterPro" id="IPR016166">
    <property type="entry name" value="FAD-bd_PCMH"/>
</dbReference>
<dbReference type="Gene3D" id="3.30.70.2740">
    <property type="match status" value="1"/>
</dbReference>
<dbReference type="InterPro" id="IPR016164">
    <property type="entry name" value="FAD-linked_Oxase-like_C"/>
</dbReference>
<dbReference type="GO" id="GO:0022904">
    <property type="term" value="P:respiratory electron transport chain"/>
    <property type="evidence" value="ECO:0007669"/>
    <property type="project" value="TreeGrafter"/>
</dbReference>
<dbReference type="Gene3D" id="3.30.465.10">
    <property type="match status" value="1"/>
</dbReference>
<evidence type="ECO:0000259" key="6">
    <source>
        <dbReference type="PROSITE" id="PS51387"/>
    </source>
</evidence>
<protein>
    <recommendedName>
        <fullName evidence="6">FAD-binding PCMH-type domain-containing protein</fullName>
    </recommendedName>
</protein>
<dbReference type="GO" id="GO:0016491">
    <property type="term" value="F:oxidoreductase activity"/>
    <property type="evidence" value="ECO:0007669"/>
    <property type="project" value="UniProtKB-KW"/>
</dbReference>
<evidence type="ECO:0000256" key="5">
    <source>
        <dbReference type="ARBA" id="ARBA00023002"/>
    </source>
</evidence>
<keyword evidence="5" id="KW-0560">Oxidoreductase</keyword>
<gene>
    <name evidence="7" type="ORF">METZ01_LOCUS188046</name>
</gene>
<dbReference type="EMBL" id="UINC01038330">
    <property type="protein sequence ID" value="SVB35192.1"/>
    <property type="molecule type" value="Genomic_DNA"/>
</dbReference>
<dbReference type="InterPro" id="IPR051264">
    <property type="entry name" value="FAD-oxidored/transferase_4"/>
</dbReference>
<dbReference type="Pfam" id="PF01565">
    <property type="entry name" value="FAD_binding_4"/>
    <property type="match status" value="1"/>
</dbReference>
<evidence type="ECO:0000256" key="1">
    <source>
        <dbReference type="ARBA" id="ARBA00001974"/>
    </source>
</evidence>
<comment type="cofactor">
    <cofactor evidence="1">
        <name>FAD</name>
        <dbReference type="ChEBI" id="CHEBI:57692"/>
    </cofactor>
</comment>
<accession>A0A382DAY4</accession>
<dbReference type="Gene3D" id="3.30.43.10">
    <property type="entry name" value="Uridine Diphospho-n-acetylenolpyruvylglucosamine Reductase, domain 2"/>
    <property type="match status" value="1"/>
</dbReference>
<sequence>MTDITETLIHELGQQAVLTGPEISEKYSVDYTGDKPCMPLAVIRPASTEEVSRILKLCSQMDQKVVVQGGLSGLAGGATPQHNEIAISLERMSGIETIDPTSMTLTALAGTPLQAIQEAAEDVGLLFPLDLGARGSCNVGGNIATNAGGNQVIRFGMMRNLVLGLEAVLADGTVLTSMNTMLKNNAGYDLKQLFIGTEGTLGVITRAVLRLYPKLTSRSTALCALNDFSSAIKLLNQARIGLGSSLSTFEAMWASYYDYVLDHIKALRSPFDERYPLYVLVESEGTDTERDQQLFEATLNEALDTGIIKDAVVAQSQKDTRLFWNIRDGIGEVTQYLIPYATFDISLPIGEMSGFLDRVHESLTAKFTNAIKLVFGHIGDNNLHLVVTTGTSEDVKKIFDLIYRLTGAHKGSVSAEHGIGTQKLDYLHYSRSAEEIKVMQRLKNTLDPRGILNPGRVLP</sequence>
<dbReference type="PANTHER" id="PTHR43716">
    <property type="entry name" value="D-2-HYDROXYGLUTARATE DEHYDROGENASE, MITOCHONDRIAL"/>
    <property type="match status" value="1"/>
</dbReference>
<comment type="similarity">
    <text evidence="2">Belongs to the FAD-binding oxidoreductase/transferase type 4 family.</text>
</comment>
<name>A0A382DAY4_9ZZZZ</name>
<dbReference type="GO" id="GO:0071949">
    <property type="term" value="F:FAD binding"/>
    <property type="evidence" value="ECO:0007669"/>
    <property type="project" value="InterPro"/>
</dbReference>
<dbReference type="Pfam" id="PF02913">
    <property type="entry name" value="FAD-oxidase_C"/>
    <property type="match status" value="1"/>
</dbReference>
<organism evidence="7">
    <name type="scientific">marine metagenome</name>
    <dbReference type="NCBI Taxonomy" id="408172"/>
    <lineage>
        <taxon>unclassified sequences</taxon>
        <taxon>metagenomes</taxon>
        <taxon>ecological metagenomes</taxon>
    </lineage>
</organism>
<keyword evidence="3" id="KW-0285">Flavoprotein</keyword>
<dbReference type="InterPro" id="IPR016167">
    <property type="entry name" value="FAD-bd_PCMH_sub1"/>
</dbReference>
<dbReference type="InterPro" id="IPR036318">
    <property type="entry name" value="FAD-bd_PCMH-like_sf"/>
</dbReference>
<dbReference type="PANTHER" id="PTHR43716:SF1">
    <property type="entry name" value="D-2-HYDROXYGLUTARATE DEHYDROGENASE, MITOCHONDRIAL"/>
    <property type="match status" value="1"/>
</dbReference>
<dbReference type="InterPro" id="IPR004113">
    <property type="entry name" value="FAD-bd_oxidored_4_C"/>
</dbReference>
<keyword evidence="4" id="KW-0274">FAD</keyword>
<dbReference type="Gene3D" id="1.10.45.10">
    <property type="entry name" value="Vanillyl-alcohol Oxidase, Chain A, domain 4"/>
    <property type="match status" value="1"/>
</dbReference>
<dbReference type="InterPro" id="IPR016171">
    <property type="entry name" value="Vanillyl_alc_oxidase_C-sub2"/>
</dbReference>
<dbReference type="InterPro" id="IPR006094">
    <property type="entry name" value="Oxid_FAD_bind_N"/>
</dbReference>
<dbReference type="AlphaFoldDB" id="A0A382DAY4"/>
<proteinExistence type="inferred from homology"/>
<dbReference type="InterPro" id="IPR016169">
    <property type="entry name" value="FAD-bd_PCMH_sub2"/>
</dbReference>
<dbReference type="FunFam" id="1.10.45.10:FF:000001">
    <property type="entry name" value="D-lactate dehydrogenase mitochondrial"/>
    <property type="match status" value="1"/>
</dbReference>
<feature type="domain" description="FAD-binding PCMH-type" evidence="6">
    <location>
        <begin position="35"/>
        <end position="214"/>
    </location>
</feature>
<dbReference type="PROSITE" id="PS51387">
    <property type="entry name" value="FAD_PCMH"/>
    <property type="match status" value="1"/>
</dbReference>
<evidence type="ECO:0000313" key="7">
    <source>
        <dbReference type="EMBL" id="SVB35192.1"/>
    </source>
</evidence>
<evidence type="ECO:0000256" key="3">
    <source>
        <dbReference type="ARBA" id="ARBA00022630"/>
    </source>
</evidence>
<dbReference type="SUPFAM" id="SSF55103">
    <property type="entry name" value="FAD-linked oxidases, C-terminal domain"/>
    <property type="match status" value="1"/>
</dbReference>